<dbReference type="NCBIfam" id="TIGR01189">
    <property type="entry name" value="ccmA"/>
    <property type="match status" value="1"/>
</dbReference>
<dbReference type="Pfam" id="PF00005">
    <property type="entry name" value="ABC_tran"/>
    <property type="match status" value="1"/>
</dbReference>
<comment type="caution">
    <text evidence="8">The sequence shown here is derived from an EMBL/GenBank/DDBJ whole genome shotgun (WGS) entry which is preliminary data.</text>
</comment>
<dbReference type="InterPro" id="IPR003593">
    <property type="entry name" value="AAA+_ATPase"/>
</dbReference>
<protein>
    <submittedName>
        <fullName evidence="8">Cytochrome c biogenesis ATP-binding export protein CcmA</fullName>
    </submittedName>
</protein>
<dbReference type="EMBL" id="AHPD01000011">
    <property type="protein sequence ID" value="KEC65215.1"/>
    <property type="molecule type" value="Genomic_DNA"/>
</dbReference>
<keyword evidence="9" id="KW-1185">Reference proteome</keyword>
<evidence type="ECO:0000256" key="2">
    <source>
        <dbReference type="ARBA" id="ARBA00022741"/>
    </source>
</evidence>
<keyword evidence="6" id="KW-0472">Membrane</keyword>
<evidence type="ECO:0000313" key="9">
    <source>
        <dbReference type="Proteomes" id="UP000027143"/>
    </source>
</evidence>
<evidence type="ECO:0000256" key="5">
    <source>
        <dbReference type="ARBA" id="ARBA00022967"/>
    </source>
</evidence>
<dbReference type="SUPFAM" id="SSF52540">
    <property type="entry name" value="P-loop containing nucleoside triphosphate hydrolases"/>
    <property type="match status" value="1"/>
</dbReference>
<sequence length="208" mass="23124">MVLSGKDLAAHRKEEILFQGLSFCLFPHQLMIITGPNGIGKSTLLRIIVGLFEAAEGHVSLKDHEQTYPVATACHYLGPQNAMKPFLSVIDNLQFWSAFYGQYLRSPHEALADMGLSDLAPLPFNVLSTGQKRCVAIARLLLSYRPIWILDEPISGLDSHAQTLLANLFQRHLNQGGMIIAATHSPFGIPENHKIALEKFVPSQERRE</sequence>
<dbReference type="PANTHER" id="PTHR43499">
    <property type="entry name" value="ABC TRANSPORTER I FAMILY MEMBER 1"/>
    <property type="match status" value="1"/>
</dbReference>
<evidence type="ECO:0000256" key="3">
    <source>
        <dbReference type="ARBA" id="ARBA00022748"/>
    </source>
</evidence>
<gene>
    <name evidence="8" type="ORF">O7U_00865</name>
</gene>
<feature type="domain" description="ABC transporter" evidence="7">
    <location>
        <begin position="3"/>
        <end position="206"/>
    </location>
</feature>
<evidence type="ECO:0000259" key="7">
    <source>
        <dbReference type="PROSITE" id="PS50893"/>
    </source>
</evidence>
<dbReference type="InterPro" id="IPR003439">
    <property type="entry name" value="ABC_transporter-like_ATP-bd"/>
</dbReference>
<dbReference type="InterPro" id="IPR005895">
    <property type="entry name" value="ABC_transptr_haem_export_CcmA"/>
</dbReference>
<dbReference type="GO" id="GO:0005524">
    <property type="term" value="F:ATP binding"/>
    <property type="evidence" value="ECO:0007669"/>
    <property type="project" value="UniProtKB-KW"/>
</dbReference>
<keyword evidence="4 8" id="KW-0067">ATP-binding</keyword>
<accession>A0ABR4SNR9</accession>
<keyword evidence="1" id="KW-0813">Transport</keyword>
<evidence type="ECO:0000313" key="8">
    <source>
        <dbReference type="EMBL" id="KEC65215.1"/>
    </source>
</evidence>
<dbReference type="InterPro" id="IPR027417">
    <property type="entry name" value="P-loop_NTPase"/>
</dbReference>
<dbReference type="Proteomes" id="UP000027143">
    <property type="component" value="Unassembled WGS sequence"/>
</dbReference>
<keyword evidence="5" id="KW-1278">Translocase</keyword>
<keyword evidence="3" id="KW-0201">Cytochrome c-type biogenesis</keyword>
<dbReference type="SMART" id="SM00382">
    <property type="entry name" value="AAA"/>
    <property type="match status" value="1"/>
</dbReference>
<name>A0ABR4SNR9_BARQI</name>
<reference evidence="8 9" key="1">
    <citation type="submission" date="2012-04" db="EMBL/GenBank/DDBJ databases">
        <title>The Genome Sequence of Bartonella quintana JK 68.</title>
        <authorList>
            <consortium name="The Broad Institute Genome Sequencing Platform"/>
            <consortium name="The Broad Institute Genome Sequencing Center for Infectious Disease"/>
            <person name="Feldgarden M."/>
            <person name="Kirby J."/>
            <person name="Kosoy M."/>
            <person name="Birtles R."/>
            <person name="Probert W.S."/>
            <person name="Chiaraviglio L."/>
            <person name="Walker B."/>
            <person name="Young S.K."/>
            <person name="Zeng Q."/>
            <person name="Gargeya S."/>
            <person name="Fitzgerald M."/>
            <person name="Haas B."/>
            <person name="Abouelleil A."/>
            <person name="Alvarado L."/>
            <person name="Arachchi H.M."/>
            <person name="Berlin A.M."/>
            <person name="Chapman S.B."/>
            <person name="Goldberg J."/>
            <person name="Griggs A."/>
            <person name="Gujja S."/>
            <person name="Hansen M."/>
            <person name="Howarth C."/>
            <person name="Imamovic A."/>
            <person name="Larimer J."/>
            <person name="McCowen C."/>
            <person name="Montmayeur A."/>
            <person name="Murphy C."/>
            <person name="Neiman D."/>
            <person name="Pearson M."/>
            <person name="Priest M."/>
            <person name="Roberts A."/>
            <person name="Saif S."/>
            <person name="Shea T."/>
            <person name="Sisk P."/>
            <person name="Sykes S."/>
            <person name="Wortman J."/>
            <person name="Nusbaum C."/>
            <person name="Birren B."/>
        </authorList>
    </citation>
    <scope>NUCLEOTIDE SEQUENCE [LARGE SCALE GENOMIC DNA]</scope>
    <source>
        <strain evidence="8 9">JK 68</strain>
    </source>
</reference>
<proteinExistence type="predicted"/>
<dbReference type="PROSITE" id="PS50893">
    <property type="entry name" value="ABC_TRANSPORTER_2"/>
    <property type="match status" value="1"/>
</dbReference>
<evidence type="ECO:0000256" key="4">
    <source>
        <dbReference type="ARBA" id="ARBA00022840"/>
    </source>
</evidence>
<evidence type="ECO:0000256" key="1">
    <source>
        <dbReference type="ARBA" id="ARBA00022448"/>
    </source>
</evidence>
<evidence type="ECO:0000256" key="6">
    <source>
        <dbReference type="ARBA" id="ARBA00023136"/>
    </source>
</evidence>
<keyword evidence="2" id="KW-0547">Nucleotide-binding</keyword>
<dbReference type="Gene3D" id="3.40.50.300">
    <property type="entry name" value="P-loop containing nucleotide triphosphate hydrolases"/>
    <property type="match status" value="1"/>
</dbReference>
<dbReference type="PANTHER" id="PTHR43499:SF1">
    <property type="entry name" value="ABC TRANSPORTER I FAMILY MEMBER 1"/>
    <property type="match status" value="1"/>
</dbReference>
<dbReference type="RefSeq" id="WP_034450698.1">
    <property type="nucleotide sequence ID" value="NZ_KL446932.1"/>
</dbReference>
<organism evidence="8 9">
    <name type="scientific">Bartonella quintana JK 68</name>
    <dbReference type="NCBI Taxonomy" id="1134503"/>
    <lineage>
        <taxon>Bacteria</taxon>
        <taxon>Pseudomonadati</taxon>
        <taxon>Pseudomonadota</taxon>
        <taxon>Alphaproteobacteria</taxon>
        <taxon>Hyphomicrobiales</taxon>
        <taxon>Bartonellaceae</taxon>
        <taxon>Bartonella</taxon>
    </lineage>
</organism>